<feature type="transmembrane region" description="Helical" evidence="7">
    <location>
        <begin position="158"/>
        <end position="178"/>
    </location>
</feature>
<dbReference type="PROSITE" id="PS50850">
    <property type="entry name" value="MFS"/>
    <property type="match status" value="1"/>
</dbReference>
<name>A0A286DBW8_9GAMM</name>
<feature type="transmembrane region" description="Helical" evidence="7">
    <location>
        <begin position="267"/>
        <end position="287"/>
    </location>
</feature>
<feature type="transmembrane region" description="Helical" evidence="7">
    <location>
        <begin position="326"/>
        <end position="350"/>
    </location>
</feature>
<accession>A0A286DBW8</accession>
<evidence type="ECO:0000256" key="4">
    <source>
        <dbReference type="ARBA" id="ARBA00022692"/>
    </source>
</evidence>
<gene>
    <name evidence="9" type="ORF">SAMN06296416_108184</name>
</gene>
<dbReference type="InterPro" id="IPR036259">
    <property type="entry name" value="MFS_trans_sf"/>
</dbReference>
<evidence type="ECO:0000256" key="6">
    <source>
        <dbReference type="ARBA" id="ARBA00023136"/>
    </source>
</evidence>
<reference evidence="9 10" key="1">
    <citation type="submission" date="2017-09" db="EMBL/GenBank/DDBJ databases">
        <authorList>
            <person name="Ehlers B."/>
            <person name="Leendertz F.H."/>
        </authorList>
    </citation>
    <scope>NUCLEOTIDE SEQUENCE [LARGE SCALE GENOMIC DNA]</scope>
    <source>
        <strain evidence="9 10">CGMCC 1.10978</strain>
    </source>
</reference>
<evidence type="ECO:0000313" key="9">
    <source>
        <dbReference type="EMBL" id="SOD56118.1"/>
    </source>
</evidence>
<dbReference type="GO" id="GO:0012505">
    <property type="term" value="C:endomembrane system"/>
    <property type="evidence" value="ECO:0007669"/>
    <property type="project" value="UniProtKB-SubCell"/>
</dbReference>
<feature type="transmembrane region" description="Helical" evidence="7">
    <location>
        <begin position="237"/>
        <end position="255"/>
    </location>
</feature>
<dbReference type="SUPFAM" id="SSF103473">
    <property type="entry name" value="MFS general substrate transporter"/>
    <property type="match status" value="1"/>
</dbReference>
<feature type="transmembrane region" description="Helical" evidence="7">
    <location>
        <begin position="133"/>
        <end position="152"/>
    </location>
</feature>
<dbReference type="GO" id="GO:0016020">
    <property type="term" value="C:membrane"/>
    <property type="evidence" value="ECO:0007669"/>
    <property type="project" value="TreeGrafter"/>
</dbReference>
<evidence type="ECO:0000313" key="10">
    <source>
        <dbReference type="Proteomes" id="UP000219374"/>
    </source>
</evidence>
<feature type="domain" description="Major facilitator superfamily (MFS) profile" evidence="8">
    <location>
        <begin position="6"/>
        <end position="382"/>
    </location>
</feature>
<dbReference type="PANTHER" id="PTHR23514">
    <property type="entry name" value="BYPASS OF STOP CODON PROTEIN 6"/>
    <property type="match status" value="1"/>
</dbReference>
<keyword evidence="4 7" id="KW-0812">Transmembrane</keyword>
<dbReference type="EMBL" id="OCND01000008">
    <property type="protein sequence ID" value="SOD56118.1"/>
    <property type="molecule type" value="Genomic_DNA"/>
</dbReference>
<keyword evidence="6 7" id="KW-0472">Membrane</keyword>
<dbReference type="Gene3D" id="1.20.1250.20">
    <property type="entry name" value="MFS general substrate transporter like domains"/>
    <property type="match status" value="2"/>
</dbReference>
<comment type="similarity">
    <text evidence="2">Belongs to the major facilitator superfamily.</text>
</comment>
<proteinExistence type="inferred from homology"/>
<protein>
    <submittedName>
        <fullName evidence="9">Fucose permease</fullName>
    </submittedName>
</protein>
<keyword evidence="10" id="KW-1185">Reference proteome</keyword>
<evidence type="ECO:0000259" key="8">
    <source>
        <dbReference type="PROSITE" id="PS50850"/>
    </source>
</evidence>
<dbReference type="PANTHER" id="PTHR23514:SF3">
    <property type="entry name" value="BYPASS OF STOP CODON PROTEIN 6"/>
    <property type="match status" value="1"/>
</dbReference>
<keyword evidence="5 7" id="KW-1133">Transmembrane helix</keyword>
<dbReference type="InterPro" id="IPR011701">
    <property type="entry name" value="MFS"/>
</dbReference>
<dbReference type="InterPro" id="IPR020846">
    <property type="entry name" value="MFS_dom"/>
</dbReference>
<feature type="transmembrane region" description="Helical" evidence="7">
    <location>
        <begin position="96"/>
        <end position="121"/>
    </location>
</feature>
<keyword evidence="3" id="KW-0813">Transport</keyword>
<evidence type="ECO:0000256" key="1">
    <source>
        <dbReference type="ARBA" id="ARBA00004127"/>
    </source>
</evidence>
<feature type="transmembrane region" description="Helical" evidence="7">
    <location>
        <begin position="41"/>
        <end position="60"/>
    </location>
</feature>
<dbReference type="AlphaFoldDB" id="A0A286DBW8"/>
<organism evidence="9 10">
    <name type="scientific">Pseudoxanthomonas wuyuanensis</name>
    <dbReference type="NCBI Taxonomy" id="1073196"/>
    <lineage>
        <taxon>Bacteria</taxon>
        <taxon>Pseudomonadati</taxon>
        <taxon>Pseudomonadota</taxon>
        <taxon>Gammaproteobacteria</taxon>
        <taxon>Lysobacterales</taxon>
        <taxon>Lysobacteraceae</taxon>
        <taxon>Pseudoxanthomonas</taxon>
    </lineage>
</organism>
<evidence type="ECO:0000256" key="5">
    <source>
        <dbReference type="ARBA" id="ARBA00022989"/>
    </source>
</evidence>
<sequence length="394" mass="41747">MNPQRLFVASCIALLATAMSFAIRGDIMGELELAFGLDKVQLGWISGAAFWGFGLSILFGGTLCDLLGMGRLLKLAAVGHIAGVLLTVFATDFTMLFAATVVIGIANGFVEAGINPLIATLYRQDKTARLVKLHAWFPGGIVVGGVLAFAFTQLGLGWQAKMLLMLVPSAVYAAMFFAQRFPDSERKAAGVSTAAMYGELKRPLFLVVFACMWLTAATELGPGQWVSNIFNEVMHSTLQAGVLLLVWINGIMYALRQFGGGLAHRLSPVTLIAVTAPIAALGLWLFGRADTPVLAFAAAALLAVGTAFWWPTMLGLTSERFPRGGALALAVVGAAGAFSTAVAGPVMGWINNTYGAANVLPLWAVLPVAIALIFGIVHWVDRARGGYRIERVDA</sequence>
<feature type="transmembrane region" description="Helical" evidence="7">
    <location>
        <begin position="362"/>
        <end position="380"/>
    </location>
</feature>
<evidence type="ECO:0000256" key="7">
    <source>
        <dbReference type="SAM" id="Phobius"/>
    </source>
</evidence>
<dbReference type="RefSeq" id="WP_097122978.1">
    <property type="nucleotide sequence ID" value="NZ_OCND01000008.1"/>
</dbReference>
<dbReference type="GO" id="GO:0022857">
    <property type="term" value="F:transmembrane transporter activity"/>
    <property type="evidence" value="ECO:0007669"/>
    <property type="project" value="InterPro"/>
</dbReference>
<dbReference type="Proteomes" id="UP000219374">
    <property type="component" value="Unassembled WGS sequence"/>
</dbReference>
<feature type="transmembrane region" description="Helical" evidence="7">
    <location>
        <begin position="204"/>
        <end position="225"/>
    </location>
</feature>
<evidence type="ECO:0000256" key="2">
    <source>
        <dbReference type="ARBA" id="ARBA00008335"/>
    </source>
</evidence>
<dbReference type="InterPro" id="IPR051788">
    <property type="entry name" value="MFS_Transporter"/>
</dbReference>
<comment type="subcellular location">
    <subcellularLocation>
        <location evidence="1">Endomembrane system</location>
        <topology evidence="1">Multi-pass membrane protein</topology>
    </subcellularLocation>
</comment>
<evidence type="ECO:0000256" key="3">
    <source>
        <dbReference type="ARBA" id="ARBA00022448"/>
    </source>
</evidence>
<feature type="transmembrane region" description="Helical" evidence="7">
    <location>
        <begin position="293"/>
        <end position="314"/>
    </location>
</feature>
<dbReference type="OrthoDB" id="9783757at2"/>
<feature type="transmembrane region" description="Helical" evidence="7">
    <location>
        <begin position="72"/>
        <end position="90"/>
    </location>
</feature>
<dbReference type="Pfam" id="PF07690">
    <property type="entry name" value="MFS_1"/>
    <property type="match status" value="1"/>
</dbReference>